<feature type="domain" description="Ty3 transposon capsid-like protein" evidence="1">
    <location>
        <begin position="1"/>
        <end position="107"/>
    </location>
</feature>
<dbReference type="EMBL" id="CAMAPF010000145">
    <property type="protein sequence ID" value="CAH9108045.1"/>
    <property type="molecule type" value="Genomic_DNA"/>
</dbReference>
<name>A0AAV0DRS1_9ASTE</name>
<evidence type="ECO:0000313" key="3">
    <source>
        <dbReference type="Proteomes" id="UP001152523"/>
    </source>
</evidence>
<dbReference type="Pfam" id="PF19259">
    <property type="entry name" value="Ty3_capsid"/>
    <property type="match status" value="1"/>
</dbReference>
<protein>
    <recommendedName>
        <fullName evidence="1">Ty3 transposon capsid-like protein domain-containing protein</fullName>
    </recommendedName>
</protein>
<proteinExistence type="predicted"/>
<gene>
    <name evidence="2" type="ORF">CEPIT_LOCUS18223</name>
</gene>
<dbReference type="Proteomes" id="UP001152523">
    <property type="component" value="Unassembled WGS sequence"/>
</dbReference>
<accession>A0AAV0DRS1</accession>
<dbReference type="AlphaFoldDB" id="A0AAV0DRS1"/>
<dbReference type="InterPro" id="IPR045358">
    <property type="entry name" value="Ty3_capsid"/>
</dbReference>
<keyword evidence="3" id="KW-1185">Reference proteome</keyword>
<evidence type="ECO:0000259" key="1">
    <source>
        <dbReference type="Pfam" id="PF19259"/>
    </source>
</evidence>
<evidence type="ECO:0000313" key="2">
    <source>
        <dbReference type="EMBL" id="CAH9108045.1"/>
    </source>
</evidence>
<reference evidence="2" key="1">
    <citation type="submission" date="2022-07" db="EMBL/GenBank/DDBJ databases">
        <authorList>
            <person name="Macas J."/>
            <person name="Novak P."/>
            <person name="Neumann P."/>
        </authorList>
    </citation>
    <scope>NUCLEOTIDE SEQUENCE</scope>
</reference>
<organism evidence="2 3">
    <name type="scientific">Cuscuta epithymum</name>
    <dbReference type="NCBI Taxonomy" id="186058"/>
    <lineage>
        <taxon>Eukaryota</taxon>
        <taxon>Viridiplantae</taxon>
        <taxon>Streptophyta</taxon>
        <taxon>Embryophyta</taxon>
        <taxon>Tracheophyta</taxon>
        <taxon>Spermatophyta</taxon>
        <taxon>Magnoliopsida</taxon>
        <taxon>eudicotyledons</taxon>
        <taxon>Gunneridae</taxon>
        <taxon>Pentapetalae</taxon>
        <taxon>asterids</taxon>
        <taxon>lamiids</taxon>
        <taxon>Solanales</taxon>
        <taxon>Convolvulaceae</taxon>
        <taxon>Cuscuteae</taxon>
        <taxon>Cuscuta</taxon>
        <taxon>Cuscuta subgen. Cuscuta</taxon>
    </lineage>
</organism>
<comment type="caution">
    <text evidence="2">The sequence shown here is derived from an EMBL/GenBank/DDBJ whole genome shotgun (WGS) entry which is preliminary data.</text>
</comment>
<sequence length="118" mass="13716">MAGKALNWYQWWDEQTTDHSWVNFKEALIWRFQPALVQNSFGPMLSITQTDSIMEYRDHFEMVVAPLKLAGQAMLKGVFLNGLKKEISTELKLRLLSSGLTELMDKALLLEQKNKVWK</sequence>